<evidence type="ECO:0000256" key="6">
    <source>
        <dbReference type="ARBA" id="ARBA00023306"/>
    </source>
</evidence>
<keyword evidence="6" id="KW-0131">Cell cycle</keyword>
<keyword evidence="4" id="KW-0749">Sporulation</keyword>
<evidence type="ECO:0000256" key="3">
    <source>
        <dbReference type="ARBA" id="ARBA00022618"/>
    </source>
</evidence>
<proteinExistence type="inferred from homology"/>
<keyword evidence="8" id="KW-1185">Reference proteome</keyword>
<evidence type="ECO:0000313" key="7">
    <source>
        <dbReference type="EMBL" id="MCS0606413.1"/>
    </source>
</evidence>
<dbReference type="RefSeq" id="WP_258783776.1">
    <property type="nucleotide sequence ID" value="NZ_JANUGP010000054.1"/>
</dbReference>
<dbReference type="Proteomes" id="UP001205612">
    <property type="component" value="Unassembled WGS sequence"/>
</dbReference>
<comment type="similarity">
    <text evidence="2">Belongs to the SsgA family.</text>
</comment>
<dbReference type="Pfam" id="PF04686">
    <property type="entry name" value="SsgA"/>
    <property type="match status" value="1"/>
</dbReference>
<evidence type="ECO:0000256" key="5">
    <source>
        <dbReference type="ARBA" id="ARBA00023210"/>
    </source>
</evidence>
<evidence type="ECO:0000313" key="8">
    <source>
        <dbReference type="Proteomes" id="UP001205612"/>
    </source>
</evidence>
<evidence type="ECO:0000256" key="2">
    <source>
        <dbReference type="ARBA" id="ARBA00009323"/>
    </source>
</evidence>
<keyword evidence="5" id="KW-0717">Septation</keyword>
<name>A0ABT2BD14_9ACTN</name>
<sequence>MNALVHKTLVVQLRAEGTERCSVLAHLSYDADDPFAVTAVFGHDGHVLASWRLDREMLSEGLRGPAGVGDVRLRPAADGVWQELRMEFLGDHRPDGTRHHAVVFAWAPAIGAFLRDTYQVVPAGQESVPVDALLEEILSGAE</sequence>
<evidence type="ECO:0000256" key="4">
    <source>
        <dbReference type="ARBA" id="ARBA00022969"/>
    </source>
</evidence>
<dbReference type="EMBL" id="JANUGP010000054">
    <property type="protein sequence ID" value="MCS0606413.1"/>
    <property type="molecule type" value="Genomic_DNA"/>
</dbReference>
<accession>A0ABT2BD14</accession>
<gene>
    <name evidence="7" type="ORF">NX794_35170</name>
</gene>
<dbReference type="Gene3D" id="2.30.31.20">
    <property type="entry name" value="Sporulation-specific cell division protein SsgB"/>
    <property type="match status" value="1"/>
</dbReference>
<comment type="subcellular location">
    <subcellularLocation>
        <location evidence="1">Cell septum</location>
    </subcellularLocation>
</comment>
<keyword evidence="3" id="KW-0132">Cell division</keyword>
<dbReference type="InterPro" id="IPR006776">
    <property type="entry name" value="SsgB"/>
</dbReference>
<protein>
    <submittedName>
        <fullName evidence="7">SsgA family sporulation/cell division regulator</fullName>
    </submittedName>
</protein>
<reference evidence="7 8" key="1">
    <citation type="submission" date="2022-08" db="EMBL/GenBank/DDBJ databases">
        <authorList>
            <person name="Somphong A."/>
            <person name="Phongsopitanun W."/>
        </authorList>
    </citation>
    <scope>NUCLEOTIDE SEQUENCE [LARGE SCALE GENOMIC DNA]</scope>
    <source>
        <strain evidence="7 8">LP11</strain>
    </source>
</reference>
<organism evidence="7 8">
    <name type="scientific">Streptomyces pyxinicus</name>
    <dbReference type="NCBI Taxonomy" id="2970331"/>
    <lineage>
        <taxon>Bacteria</taxon>
        <taxon>Bacillati</taxon>
        <taxon>Actinomycetota</taxon>
        <taxon>Actinomycetes</taxon>
        <taxon>Kitasatosporales</taxon>
        <taxon>Streptomycetaceae</taxon>
        <taxon>Streptomyces</taxon>
    </lineage>
</organism>
<dbReference type="InterPro" id="IPR038658">
    <property type="entry name" value="SsgB_sf"/>
</dbReference>
<evidence type="ECO:0000256" key="1">
    <source>
        <dbReference type="ARBA" id="ARBA00004431"/>
    </source>
</evidence>
<comment type="caution">
    <text evidence="7">The sequence shown here is derived from an EMBL/GenBank/DDBJ whole genome shotgun (WGS) entry which is preliminary data.</text>
</comment>